<evidence type="ECO:0000256" key="3">
    <source>
        <dbReference type="ARBA" id="ARBA00022630"/>
    </source>
</evidence>
<evidence type="ECO:0000313" key="11">
    <source>
        <dbReference type="Proteomes" id="UP000285456"/>
    </source>
</evidence>
<evidence type="ECO:0000256" key="5">
    <source>
        <dbReference type="ARBA" id="ARBA00023002"/>
    </source>
</evidence>
<dbReference type="PANTHER" id="PTHR43884:SF12">
    <property type="entry name" value="ISOVALERYL-COA DEHYDROGENASE, MITOCHONDRIAL-RELATED"/>
    <property type="match status" value="1"/>
</dbReference>
<keyword evidence="3 6" id="KW-0285">Flavoprotein</keyword>
<dbReference type="FunFam" id="1.10.540.10:FF:000026">
    <property type="entry name" value="Acyl-CoA dehydrogenase medium chain"/>
    <property type="match status" value="1"/>
</dbReference>
<comment type="similarity">
    <text evidence="2 6">Belongs to the acyl-CoA dehydrogenase family.</text>
</comment>
<dbReference type="FunFam" id="2.40.110.10:FF:000002">
    <property type="entry name" value="Acyl-CoA dehydrogenase fadE12"/>
    <property type="match status" value="1"/>
</dbReference>
<dbReference type="InterPro" id="IPR009075">
    <property type="entry name" value="AcylCo_DH/oxidase_C"/>
</dbReference>
<dbReference type="InterPro" id="IPR006091">
    <property type="entry name" value="Acyl-CoA_Oxase/DH_mid-dom"/>
</dbReference>
<keyword evidence="11" id="KW-1185">Reference proteome</keyword>
<protein>
    <submittedName>
        <fullName evidence="10">Acyl-CoA dehydrogenase</fullName>
    </submittedName>
</protein>
<dbReference type="RefSeq" id="WP_118889860.1">
    <property type="nucleotide sequence ID" value="NZ_PHUT01000012.1"/>
</dbReference>
<dbReference type="PROSITE" id="PS00073">
    <property type="entry name" value="ACYL_COA_DH_2"/>
    <property type="match status" value="1"/>
</dbReference>
<organism evidence="10 11">
    <name type="scientific">Oceanobacillus profundus</name>
    <dbReference type="NCBI Taxonomy" id="372463"/>
    <lineage>
        <taxon>Bacteria</taxon>
        <taxon>Bacillati</taxon>
        <taxon>Bacillota</taxon>
        <taxon>Bacilli</taxon>
        <taxon>Bacillales</taxon>
        <taxon>Bacillaceae</taxon>
        <taxon>Oceanobacillus</taxon>
    </lineage>
</organism>
<dbReference type="PANTHER" id="PTHR43884">
    <property type="entry name" value="ACYL-COA DEHYDROGENASE"/>
    <property type="match status" value="1"/>
</dbReference>
<evidence type="ECO:0000259" key="8">
    <source>
        <dbReference type="Pfam" id="PF02770"/>
    </source>
</evidence>
<reference evidence="10 11" key="1">
    <citation type="journal article" date="2007" name="Int. J. Syst. Evol. Microbiol.">
        <title>Oceanobacillus profundus sp. nov., isolated from a deep-sea sediment core.</title>
        <authorList>
            <person name="Kim Y.G."/>
            <person name="Choi D.H."/>
            <person name="Hyun S."/>
            <person name="Cho B.C."/>
        </authorList>
    </citation>
    <scope>NUCLEOTIDE SEQUENCE [LARGE SCALE GENOMIC DNA]</scope>
    <source>
        <strain evidence="10 11">DSM 18246</strain>
    </source>
</reference>
<evidence type="ECO:0000313" key="10">
    <source>
        <dbReference type="EMBL" id="RHW30577.1"/>
    </source>
</evidence>
<accession>A0A417YD71</accession>
<dbReference type="SUPFAM" id="SSF56645">
    <property type="entry name" value="Acyl-CoA dehydrogenase NM domain-like"/>
    <property type="match status" value="1"/>
</dbReference>
<evidence type="ECO:0000256" key="6">
    <source>
        <dbReference type="RuleBase" id="RU362125"/>
    </source>
</evidence>
<dbReference type="Pfam" id="PF02770">
    <property type="entry name" value="Acyl-CoA_dh_M"/>
    <property type="match status" value="1"/>
</dbReference>
<sequence length="385" mass="42705">MHQTSEEKEEINLLSKSATEFCRKEIADHYATWEKQGNIPRDLWNKLGNQGFLLPEVPEEYGGLGTTFLYSTTIIETFSRLGYNSIAANLSVHDTIIAQYLLNYGTEKQKKHYLPKMATGELIGAIAMTEPAAGSDLQGIKTIAKYDRKQAAYQLNGSKTFITNGQHCDFVVVVAKTNLDVKPSRGITLFIVDVPVAGFERGTNLDKIGLHSCDTSELYFEDVLVTEAAILGEKDQGFKILMSELPRERLIVANNAVASMEGIIEQTVQYVKERELFGTTLASFQNTQFVLAEVATKARVQRSFANECTNLLIKGELDTVTASMAKLSCTEVQGEVMDHCLQLFGGYGYMTEYPIARAYADARVQRIYGGSSEVMKLIIGKNLLL</sequence>
<dbReference type="InterPro" id="IPR036250">
    <property type="entry name" value="AcylCo_DH-like_C"/>
</dbReference>
<dbReference type="Proteomes" id="UP000285456">
    <property type="component" value="Unassembled WGS sequence"/>
</dbReference>
<dbReference type="PROSITE" id="PS00072">
    <property type="entry name" value="ACYL_COA_DH_1"/>
    <property type="match status" value="1"/>
</dbReference>
<dbReference type="Pfam" id="PF00441">
    <property type="entry name" value="Acyl-CoA_dh_1"/>
    <property type="match status" value="1"/>
</dbReference>
<dbReference type="InterPro" id="IPR009100">
    <property type="entry name" value="AcylCoA_DH/oxidase_NM_dom_sf"/>
</dbReference>
<feature type="domain" description="Acyl-CoA dehydrogenase/oxidase N-terminal" evidence="9">
    <location>
        <begin position="9"/>
        <end position="121"/>
    </location>
</feature>
<dbReference type="Gene3D" id="1.20.140.10">
    <property type="entry name" value="Butyryl-CoA Dehydrogenase, subunit A, domain 3"/>
    <property type="match status" value="1"/>
</dbReference>
<comment type="caution">
    <text evidence="10">The sequence shown here is derived from an EMBL/GenBank/DDBJ whole genome shotgun (WGS) entry which is preliminary data.</text>
</comment>
<dbReference type="GO" id="GO:0050660">
    <property type="term" value="F:flavin adenine dinucleotide binding"/>
    <property type="evidence" value="ECO:0007669"/>
    <property type="project" value="InterPro"/>
</dbReference>
<name>A0A417YD71_9BACI</name>
<dbReference type="SUPFAM" id="SSF47203">
    <property type="entry name" value="Acyl-CoA dehydrogenase C-terminal domain-like"/>
    <property type="match status" value="1"/>
</dbReference>
<dbReference type="EMBL" id="QWEH01000012">
    <property type="protein sequence ID" value="RHW30577.1"/>
    <property type="molecule type" value="Genomic_DNA"/>
</dbReference>
<keyword evidence="5 6" id="KW-0560">Oxidoreductase</keyword>
<dbReference type="FunFam" id="1.20.140.10:FF:000001">
    <property type="entry name" value="Acyl-CoA dehydrogenase"/>
    <property type="match status" value="1"/>
</dbReference>
<dbReference type="GO" id="GO:0003995">
    <property type="term" value="F:acyl-CoA dehydrogenase activity"/>
    <property type="evidence" value="ECO:0007669"/>
    <property type="project" value="InterPro"/>
</dbReference>
<dbReference type="Pfam" id="PF02771">
    <property type="entry name" value="Acyl-CoA_dh_N"/>
    <property type="match status" value="1"/>
</dbReference>
<dbReference type="AlphaFoldDB" id="A0A417YD71"/>
<dbReference type="InterPro" id="IPR046373">
    <property type="entry name" value="Acyl-CoA_Oxase/DH_mid-dom_sf"/>
</dbReference>
<dbReference type="InterPro" id="IPR037069">
    <property type="entry name" value="AcylCoA_DH/ox_N_sf"/>
</dbReference>
<dbReference type="InterPro" id="IPR013786">
    <property type="entry name" value="AcylCoA_DH/ox_N"/>
</dbReference>
<dbReference type="Gene3D" id="1.10.540.10">
    <property type="entry name" value="Acyl-CoA dehydrogenase/oxidase, N-terminal domain"/>
    <property type="match status" value="1"/>
</dbReference>
<dbReference type="OrthoDB" id="9802447at2"/>
<evidence type="ECO:0000259" key="7">
    <source>
        <dbReference type="Pfam" id="PF00441"/>
    </source>
</evidence>
<evidence type="ECO:0000256" key="1">
    <source>
        <dbReference type="ARBA" id="ARBA00001974"/>
    </source>
</evidence>
<proteinExistence type="inferred from homology"/>
<dbReference type="Gene3D" id="2.40.110.10">
    <property type="entry name" value="Butyryl-CoA Dehydrogenase, subunit A, domain 2"/>
    <property type="match status" value="1"/>
</dbReference>
<dbReference type="InterPro" id="IPR006089">
    <property type="entry name" value="Acyl-CoA_DH_CS"/>
</dbReference>
<gene>
    <name evidence="10" type="ORF">D1B32_15790</name>
</gene>
<evidence type="ECO:0000256" key="2">
    <source>
        <dbReference type="ARBA" id="ARBA00009347"/>
    </source>
</evidence>
<feature type="domain" description="Acyl-CoA oxidase/dehydrogenase middle" evidence="8">
    <location>
        <begin position="125"/>
        <end position="223"/>
    </location>
</feature>
<keyword evidence="4 6" id="KW-0274">FAD</keyword>
<evidence type="ECO:0000259" key="9">
    <source>
        <dbReference type="Pfam" id="PF02771"/>
    </source>
</evidence>
<comment type="cofactor">
    <cofactor evidence="1 6">
        <name>FAD</name>
        <dbReference type="ChEBI" id="CHEBI:57692"/>
    </cofactor>
</comment>
<evidence type="ECO:0000256" key="4">
    <source>
        <dbReference type="ARBA" id="ARBA00022827"/>
    </source>
</evidence>
<feature type="domain" description="Acyl-CoA dehydrogenase/oxidase C-terminal" evidence="7">
    <location>
        <begin position="235"/>
        <end position="384"/>
    </location>
</feature>